<organism evidence="3 4">
    <name type="scientific">Leishmania donovani</name>
    <dbReference type="NCBI Taxonomy" id="5661"/>
    <lineage>
        <taxon>Eukaryota</taxon>
        <taxon>Discoba</taxon>
        <taxon>Euglenozoa</taxon>
        <taxon>Kinetoplastea</taxon>
        <taxon>Metakinetoplastina</taxon>
        <taxon>Trypanosomatida</taxon>
        <taxon>Trypanosomatidae</taxon>
        <taxon>Leishmaniinae</taxon>
        <taxon>Leishmania</taxon>
    </lineage>
</organism>
<keyword evidence="1" id="KW-1133">Transmembrane helix</keyword>
<dbReference type="VEuPathDB" id="TriTrypDB:LdCL_340005500"/>
<evidence type="ECO:0000313" key="4">
    <source>
        <dbReference type="Proteomes" id="UP000318447"/>
    </source>
</evidence>
<keyword evidence="1" id="KW-0472">Membrane</keyword>
<evidence type="ECO:0000256" key="1">
    <source>
        <dbReference type="SAM" id="Phobius"/>
    </source>
</evidence>
<evidence type="ECO:0000259" key="2">
    <source>
        <dbReference type="PROSITE" id="PS50076"/>
    </source>
</evidence>
<feature type="transmembrane region" description="Helical" evidence="1">
    <location>
        <begin position="92"/>
        <end position="111"/>
    </location>
</feature>
<dbReference type="AlphaFoldDB" id="A0A504X197"/>
<feature type="transmembrane region" description="Helical" evidence="1">
    <location>
        <begin position="237"/>
        <end position="270"/>
    </location>
</feature>
<reference evidence="4" key="1">
    <citation type="submission" date="2019-02" db="EMBL/GenBank/DDBJ databases">
        <title>FDA dAtabase for Regulatory Grade micrObial Sequences (FDA-ARGOS): Supporting development and validation of Infectious Disease Dx tests.</title>
        <authorList>
            <person name="Duncan R."/>
            <person name="Fisher C."/>
            <person name="Tallon L."/>
            <person name="Sadzewicz L."/>
            <person name="Sengamalay N."/>
            <person name="Ott S."/>
            <person name="Godinez A."/>
            <person name="Nagaraj S."/>
            <person name="Vavikolanu K."/>
            <person name="Nadendla S."/>
            <person name="Aluvathingal J."/>
            <person name="Sichtig H."/>
        </authorList>
    </citation>
    <scope>NUCLEOTIDE SEQUENCE [LARGE SCALE GENOMIC DNA]</scope>
    <source>
        <strain evidence="4">FDAARGOS_361</strain>
    </source>
</reference>
<evidence type="ECO:0000313" key="3">
    <source>
        <dbReference type="EMBL" id="TPP39920.1"/>
    </source>
</evidence>
<dbReference type="InterPro" id="IPR036869">
    <property type="entry name" value="J_dom_sf"/>
</dbReference>
<gene>
    <name evidence="3" type="ORF">CGC21_25370</name>
</gene>
<dbReference type="InterPro" id="IPR050817">
    <property type="entry name" value="DjlA_DnaK_co-chaperone"/>
</dbReference>
<keyword evidence="1" id="KW-0812">Transmembrane</keyword>
<dbReference type="PRINTS" id="PR00625">
    <property type="entry name" value="JDOMAIN"/>
</dbReference>
<dbReference type="EMBL" id="RHLC01000004">
    <property type="protein sequence ID" value="TPP39920.1"/>
    <property type="molecule type" value="Genomic_DNA"/>
</dbReference>
<dbReference type="InterPro" id="IPR001623">
    <property type="entry name" value="DnaJ_domain"/>
</dbReference>
<feature type="domain" description="J" evidence="2">
    <location>
        <begin position="124"/>
        <end position="195"/>
    </location>
</feature>
<accession>A0A504X197</accession>
<dbReference type="SMART" id="SM00271">
    <property type="entry name" value="DnaJ"/>
    <property type="match status" value="1"/>
</dbReference>
<sequence>MEIDAIGEPRGLSTEALGKNSDFRRFAERMKGMGRVFAVKSKSDTALRVIIPPRDDEAAEGDLSREWLDCCLREYLERKRLFENRFRSRAQLMARVLALLVPFLGVLWSIWPIWRVLIDVETDAYYKALEVPPTATPSEITRGYRAMMKRWHPDNNPTCGQYCREKTERIKEAYDMLLSRSNHHLTLANQYHKSLMALRSLLSFRGFQISGDAAMNVFMILLRLYPASARKSATLRLACSIVILVFCTVHETLFVSGFSIVTVVELFYYSLSMAKASAQQQSMEEVRRNSYFDVLRDAFVLLGCASVASIAVRMRENAAMPMEEASRMFYGSVYVLSFLYRFSPNAYDNFLMRKCSLPLTYLDMTSARFTWTRFATSELMFLVDDLFVFTCRISSPYRVVVYIAHFVALCQFFMLPWDTPIINGRSSAKGRAAGIEEPKAPASASARTRVAQSTNSDVMETAEKSTFAQSYITKEEEDVVTDLDSEAVSWMDIASLKYKALVFALGRKHAQQHGQSADVVDIAPSSDLQNVLVVAFSRGAGTGPAASQQRLDVLCQVRDPEMSRLVAMERGPKMMVPARPKSPWNLDLARMEYRKVLGSVAPLTSAQVWRKRAPGSPSAGWKVLATMMCVWIVFAVACAVAGPSPHDAVRSSKGIDSSLRPQLFARFLGALPPTHFVNALSGGLLTVAQIPFCTLDWWDAGATLGFVR</sequence>
<dbReference type="PROSITE" id="PS50076">
    <property type="entry name" value="DNAJ_2"/>
    <property type="match status" value="1"/>
</dbReference>
<name>A0A504X197_LEIDO</name>
<dbReference type="SUPFAM" id="SSF46565">
    <property type="entry name" value="Chaperone J-domain"/>
    <property type="match status" value="1"/>
</dbReference>
<dbReference type="Proteomes" id="UP000318447">
    <property type="component" value="Unassembled WGS sequence"/>
</dbReference>
<dbReference type="Gene3D" id="1.10.287.110">
    <property type="entry name" value="DnaJ domain"/>
    <property type="match status" value="1"/>
</dbReference>
<dbReference type="Pfam" id="PF00226">
    <property type="entry name" value="DnaJ"/>
    <property type="match status" value="1"/>
</dbReference>
<dbReference type="CDD" id="cd06257">
    <property type="entry name" value="DnaJ"/>
    <property type="match status" value="1"/>
</dbReference>
<dbReference type="VEuPathDB" id="TriTrypDB:LdBPK_340040.1"/>
<comment type="caution">
    <text evidence="3">The sequence shown here is derived from an EMBL/GenBank/DDBJ whole genome shotgun (WGS) entry which is preliminary data.</text>
</comment>
<dbReference type="VEuPathDB" id="TriTrypDB:LDHU3_34.0060"/>
<proteinExistence type="predicted"/>
<feature type="transmembrane region" description="Helical" evidence="1">
    <location>
        <begin position="206"/>
        <end position="225"/>
    </location>
</feature>
<protein>
    <submittedName>
        <fullName evidence="3">DnaJ domain family protein</fullName>
    </submittedName>
</protein>
<dbReference type="PANTHER" id="PTHR24074">
    <property type="entry name" value="CO-CHAPERONE PROTEIN DJLA"/>
    <property type="match status" value="1"/>
</dbReference>